<protein>
    <submittedName>
        <fullName evidence="1">Uncharacterized protein</fullName>
    </submittedName>
</protein>
<dbReference type="AlphaFoldDB" id="A0ABD2NS99"/>
<gene>
    <name evidence="1" type="ORF">HHI36_004688</name>
</gene>
<accession>A0ABD2NS99</accession>
<comment type="caution">
    <text evidence="1">The sequence shown here is derived from an EMBL/GenBank/DDBJ whole genome shotgun (WGS) entry which is preliminary data.</text>
</comment>
<keyword evidence="2" id="KW-1185">Reference proteome</keyword>
<dbReference type="EMBL" id="JABFTP020000144">
    <property type="protein sequence ID" value="KAL3281479.1"/>
    <property type="molecule type" value="Genomic_DNA"/>
</dbReference>
<evidence type="ECO:0000313" key="2">
    <source>
        <dbReference type="Proteomes" id="UP001516400"/>
    </source>
</evidence>
<proteinExistence type="predicted"/>
<name>A0ABD2NS99_9CUCU</name>
<sequence>MVYNNIDYSFSLTAKESAIRAFCGLLKIQSDRQSFIKQKILSITNRAVPDIFTNIEGNSSQMQDFISVAHKRNSLSNHQMASTQLVSNLIINFIFLPSTF</sequence>
<organism evidence="1 2">
    <name type="scientific">Cryptolaemus montrouzieri</name>
    <dbReference type="NCBI Taxonomy" id="559131"/>
    <lineage>
        <taxon>Eukaryota</taxon>
        <taxon>Metazoa</taxon>
        <taxon>Ecdysozoa</taxon>
        <taxon>Arthropoda</taxon>
        <taxon>Hexapoda</taxon>
        <taxon>Insecta</taxon>
        <taxon>Pterygota</taxon>
        <taxon>Neoptera</taxon>
        <taxon>Endopterygota</taxon>
        <taxon>Coleoptera</taxon>
        <taxon>Polyphaga</taxon>
        <taxon>Cucujiformia</taxon>
        <taxon>Coccinelloidea</taxon>
        <taxon>Coccinellidae</taxon>
        <taxon>Scymninae</taxon>
        <taxon>Scymnini</taxon>
        <taxon>Cryptolaemus</taxon>
    </lineage>
</organism>
<evidence type="ECO:0000313" key="1">
    <source>
        <dbReference type="EMBL" id="KAL3281479.1"/>
    </source>
</evidence>
<dbReference type="Proteomes" id="UP001516400">
    <property type="component" value="Unassembled WGS sequence"/>
</dbReference>
<reference evidence="1 2" key="1">
    <citation type="journal article" date="2021" name="BMC Biol.">
        <title>Horizontally acquired antibacterial genes associated with adaptive radiation of ladybird beetles.</title>
        <authorList>
            <person name="Li H.S."/>
            <person name="Tang X.F."/>
            <person name="Huang Y.H."/>
            <person name="Xu Z.Y."/>
            <person name="Chen M.L."/>
            <person name="Du X.Y."/>
            <person name="Qiu B.Y."/>
            <person name="Chen P.T."/>
            <person name="Zhang W."/>
            <person name="Slipinski A."/>
            <person name="Escalona H.E."/>
            <person name="Waterhouse R.M."/>
            <person name="Zwick A."/>
            <person name="Pang H."/>
        </authorList>
    </citation>
    <scope>NUCLEOTIDE SEQUENCE [LARGE SCALE GENOMIC DNA]</scope>
    <source>
        <strain evidence="1">SYSU2018</strain>
    </source>
</reference>